<organism evidence="2 3">
    <name type="scientific">Candidatus Pullichristensenella stercorigallinarum</name>
    <dbReference type="NCBI Taxonomy" id="2840909"/>
    <lineage>
        <taxon>Bacteria</taxon>
        <taxon>Bacillati</taxon>
        <taxon>Bacillota</taxon>
        <taxon>Clostridia</taxon>
        <taxon>Candidatus Pullichristensenella</taxon>
    </lineage>
</organism>
<dbReference type="InterPro" id="IPR018966">
    <property type="entry name" value="VTC_domain"/>
</dbReference>
<gene>
    <name evidence="2" type="ORF">IAA52_04750</name>
</gene>
<dbReference type="Pfam" id="PF09359">
    <property type="entry name" value="VTC"/>
    <property type="match status" value="1"/>
</dbReference>
<evidence type="ECO:0000259" key="1">
    <source>
        <dbReference type="Pfam" id="PF09359"/>
    </source>
</evidence>
<reference evidence="2" key="1">
    <citation type="submission" date="2020-10" db="EMBL/GenBank/DDBJ databases">
        <authorList>
            <person name="Gilroy R."/>
        </authorList>
    </citation>
    <scope>NUCLEOTIDE SEQUENCE</scope>
    <source>
        <strain evidence="2">ChiSjej6B24-2974</strain>
    </source>
</reference>
<comment type="caution">
    <text evidence="2">The sequence shown here is derived from an EMBL/GenBank/DDBJ whole genome shotgun (WGS) entry which is preliminary data.</text>
</comment>
<dbReference type="InterPro" id="IPR042267">
    <property type="entry name" value="VTC_sf"/>
</dbReference>
<dbReference type="AlphaFoldDB" id="A0A9D0ZL33"/>
<dbReference type="Proteomes" id="UP000824260">
    <property type="component" value="Unassembled WGS sequence"/>
</dbReference>
<sequence length="234" mass="27092">MEIDRAALPARHELKYYINPAELEALKRRLLAVMRLDRHCAQGRPYNVRSLYFDDAFDSAYYDKVDGVMARDKYRLRIYNRSDAVIFLERKRKLGDLIQKSSLRITRRLAEQLISGDPRGLYRAEAPLLREMYAAMRTGAMRPAVLVEYDRLAFVHPAETTRITFDTRLRTGLSSHALFSPDVALVTPADRDVEILEVKFDAYFPSHIRALLTGITGERCAISKYVMCRRYQPL</sequence>
<name>A0A9D0ZL33_9FIRM</name>
<dbReference type="Gene3D" id="3.20.100.30">
    <property type="entry name" value="VTC, catalytic tunnel domain"/>
    <property type="match status" value="1"/>
</dbReference>
<accession>A0A9D0ZL33</accession>
<proteinExistence type="predicted"/>
<evidence type="ECO:0000313" key="3">
    <source>
        <dbReference type="Proteomes" id="UP000824260"/>
    </source>
</evidence>
<dbReference type="GO" id="GO:0006799">
    <property type="term" value="P:polyphosphate biosynthetic process"/>
    <property type="evidence" value="ECO:0007669"/>
    <property type="project" value="UniProtKB-ARBA"/>
</dbReference>
<protein>
    <submittedName>
        <fullName evidence="2">Polyphosphate polymerase domain-containing protein</fullName>
    </submittedName>
</protein>
<dbReference type="CDD" id="cd07750">
    <property type="entry name" value="PolyPPase_VTC_like"/>
    <property type="match status" value="1"/>
</dbReference>
<feature type="domain" description="VTC" evidence="1">
    <location>
        <begin position="11"/>
        <end position="228"/>
    </location>
</feature>
<evidence type="ECO:0000313" key="2">
    <source>
        <dbReference type="EMBL" id="HIQ82390.1"/>
    </source>
</evidence>
<dbReference type="EMBL" id="DVFZ01000048">
    <property type="protein sequence ID" value="HIQ82390.1"/>
    <property type="molecule type" value="Genomic_DNA"/>
</dbReference>
<reference evidence="2" key="2">
    <citation type="journal article" date="2021" name="PeerJ">
        <title>Extensive microbial diversity within the chicken gut microbiome revealed by metagenomics and culture.</title>
        <authorList>
            <person name="Gilroy R."/>
            <person name="Ravi A."/>
            <person name="Getino M."/>
            <person name="Pursley I."/>
            <person name="Horton D.L."/>
            <person name="Alikhan N.F."/>
            <person name="Baker D."/>
            <person name="Gharbi K."/>
            <person name="Hall N."/>
            <person name="Watson M."/>
            <person name="Adriaenssens E.M."/>
            <person name="Foster-Nyarko E."/>
            <person name="Jarju S."/>
            <person name="Secka A."/>
            <person name="Antonio M."/>
            <person name="Oren A."/>
            <person name="Chaudhuri R.R."/>
            <person name="La Ragione R."/>
            <person name="Hildebrand F."/>
            <person name="Pallen M.J."/>
        </authorList>
    </citation>
    <scope>NUCLEOTIDE SEQUENCE</scope>
    <source>
        <strain evidence="2">ChiSjej6B24-2974</strain>
    </source>
</reference>